<organism evidence="1 2">
    <name type="scientific">Fonsecaea erecta</name>
    <dbReference type="NCBI Taxonomy" id="1367422"/>
    <lineage>
        <taxon>Eukaryota</taxon>
        <taxon>Fungi</taxon>
        <taxon>Dikarya</taxon>
        <taxon>Ascomycota</taxon>
        <taxon>Pezizomycotina</taxon>
        <taxon>Eurotiomycetes</taxon>
        <taxon>Chaetothyriomycetidae</taxon>
        <taxon>Chaetothyriales</taxon>
        <taxon>Herpotrichiellaceae</taxon>
        <taxon>Fonsecaea</taxon>
    </lineage>
</organism>
<dbReference type="Proteomes" id="UP000078343">
    <property type="component" value="Unassembled WGS sequence"/>
</dbReference>
<dbReference type="EMBL" id="LVYI01000017">
    <property type="protein sequence ID" value="OAP53937.1"/>
    <property type="molecule type" value="Genomic_DNA"/>
</dbReference>
<keyword evidence="2" id="KW-1185">Reference proteome</keyword>
<comment type="caution">
    <text evidence="1">The sequence shown here is derived from an EMBL/GenBank/DDBJ whole genome shotgun (WGS) entry which is preliminary data.</text>
</comment>
<evidence type="ECO:0000313" key="1">
    <source>
        <dbReference type="EMBL" id="OAP53937.1"/>
    </source>
</evidence>
<reference evidence="1 2" key="1">
    <citation type="submission" date="2016-04" db="EMBL/GenBank/DDBJ databases">
        <title>Draft genome of Fonsecaea erecta CBS 125763.</title>
        <authorList>
            <person name="Weiss V.A."/>
            <person name="Vicente V.A."/>
            <person name="Raittz R.T."/>
            <person name="Moreno L.F."/>
            <person name="De Souza E.M."/>
            <person name="Pedrosa F.O."/>
            <person name="Steffens M.B."/>
            <person name="Faoro H."/>
            <person name="Tadra-Sfeir M.Z."/>
            <person name="Najafzadeh M.J."/>
            <person name="Felipe M.S."/>
            <person name="Teixeira M."/>
            <person name="Sun J."/>
            <person name="Xi L."/>
            <person name="Gomes R."/>
            <person name="De Azevedo C.M."/>
            <person name="Salgado C.G."/>
            <person name="Da Silva M.B."/>
            <person name="Nascimento M.F."/>
            <person name="Queiroz-Telles F."/>
            <person name="Attili D.S."/>
            <person name="Gorbushina A."/>
        </authorList>
    </citation>
    <scope>NUCLEOTIDE SEQUENCE [LARGE SCALE GENOMIC DNA]</scope>
    <source>
        <strain evidence="1 2">CBS 125763</strain>
    </source>
</reference>
<dbReference type="RefSeq" id="XP_018687304.1">
    <property type="nucleotide sequence ID" value="XM_018843321.1"/>
</dbReference>
<name>A0A178Z2I9_9EURO</name>
<dbReference type="AlphaFoldDB" id="A0A178Z2I9"/>
<proteinExistence type="predicted"/>
<dbReference type="OrthoDB" id="10585419at2759"/>
<dbReference type="GeneID" id="30015984"/>
<protein>
    <submittedName>
        <fullName evidence="1">Uncharacterized protein</fullName>
    </submittedName>
</protein>
<sequence length="209" mass="24200">MATTKVTVDIRTIMAVEPIEYSIYYYLGATYTSMMEHILYGSMTLSDASMKKLLHPMRDMPEYEDWVTDRIRHGYSVLLIGKDTHYLMERIINPIKYAKIYTIGRTLVLWMAVVDVTTEWYRRTKRVMETYDTGFGAMFINMTSNWFVYVPMMEGVNIYAPWHINPRTNSATSTTSDSHPVWFVCLCMILFTHTMKLSNAGLGSVATTM</sequence>
<gene>
    <name evidence="1" type="ORF">AYL99_11817</name>
</gene>
<evidence type="ECO:0000313" key="2">
    <source>
        <dbReference type="Proteomes" id="UP000078343"/>
    </source>
</evidence>
<accession>A0A178Z2I9</accession>